<evidence type="ECO:0000256" key="3">
    <source>
        <dbReference type="ARBA" id="ARBA00023163"/>
    </source>
</evidence>
<dbReference type="InterPro" id="IPR050204">
    <property type="entry name" value="AraC_XylS_family_regulators"/>
</dbReference>
<dbReference type="SUPFAM" id="SSF46689">
    <property type="entry name" value="Homeodomain-like"/>
    <property type="match status" value="2"/>
</dbReference>
<gene>
    <name evidence="5" type="ORF">AOE01nite_27040</name>
</gene>
<dbReference type="PANTHER" id="PTHR46796:SF7">
    <property type="entry name" value="ARAC FAMILY TRANSCRIPTIONAL REGULATOR"/>
    <property type="match status" value="1"/>
</dbReference>
<dbReference type="InterPro" id="IPR018060">
    <property type="entry name" value="HTH_AraC"/>
</dbReference>
<organism evidence="5 6">
    <name type="scientific">Acetobacter oeni</name>
    <dbReference type="NCBI Taxonomy" id="304077"/>
    <lineage>
        <taxon>Bacteria</taxon>
        <taxon>Pseudomonadati</taxon>
        <taxon>Pseudomonadota</taxon>
        <taxon>Alphaproteobacteria</taxon>
        <taxon>Acetobacterales</taxon>
        <taxon>Acetobacteraceae</taxon>
        <taxon>Acetobacter</taxon>
    </lineage>
</organism>
<dbReference type="InterPro" id="IPR018062">
    <property type="entry name" value="HTH_AraC-typ_CS"/>
</dbReference>
<reference evidence="5 6" key="1">
    <citation type="submission" date="2019-07" db="EMBL/GenBank/DDBJ databases">
        <title>Whole genome shotgun sequence of Acetobacter oeni NBRC 105207.</title>
        <authorList>
            <person name="Hosoyama A."/>
            <person name="Uohara A."/>
            <person name="Ohji S."/>
            <person name="Ichikawa N."/>
        </authorList>
    </citation>
    <scope>NUCLEOTIDE SEQUENCE [LARGE SCALE GENOMIC DNA]</scope>
    <source>
        <strain evidence="5 6">NBRC 105207</strain>
    </source>
</reference>
<keyword evidence="1" id="KW-0805">Transcription regulation</keyword>
<keyword evidence="3" id="KW-0804">Transcription</keyword>
<feature type="domain" description="HTH araC/xylS-type" evidence="4">
    <location>
        <begin position="196"/>
        <end position="297"/>
    </location>
</feature>
<dbReference type="PRINTS" id="PR00032">
    <property type="entry name" value="HTHARAC"/>
</dbReference>
<evidence type="ECO:0000313" key="5">
    <source>
        <dbReference type="EMBL" id="GEN64480.1"/>
    </source>
</evidence>
<keyword evidence="2" id="KW-0238">DNA-binding</keyword>
<dbReference type="PANTHER" id="PTHR46796">
    <property type="entry name" value="HTH-TYPE TRANSCRIPTIONAL ACTIVATOR RHAS-RELATED"/>
    <property type="match status" value="1"/>
</dbReference>
<dbReference type="InterPro" id="IPR009057">
    <property type="entry name" value="Homeodomain-like_sf"/>
</dbReference>
<dbReference type="Pfam" id="PF12833">
    <property type="entry name" value="HTH_18"/>
    <property type="match status" value="1"/>
</dbReference>
<dbReference type="GO" id="GO:0003700">
    <property type="term" value="F:DNA-binding transcription factor activity"/>
    <property type="evidence" value="ECO:0007669"/>
    <property type="project" value="InterPro"/>
</dbReference>
<dbReference type="OrthoDB" id="9802263at2"/>
<dbReference type="RefSeq" id="WP_146891049.1">
    <property type="nucleotide sequence ID" value="NZ_BJYG01000043.1"/>
</dbReference>
<proteinExistence type="predicted"/>
<protein>
    <submittedName>
        <fullName evidence="5">Transcriptional regulator</fullName>
    </submittedName>
</protein>
<evidence type="ECO:0000259" key="4">
    <source>
        <dbReference type="PROSITE" id="PS01124"/>
    </source>
</evidence>
<dbReference type="AlphaFoldDB" id="A0A511XNF2"/>
<dbReference type="InterPro" id="IPR020449">
    <property type="entry name" value="Tscrpt_reg_AraC-type_HTH"/>
</dbReference>
<dbReference type="PROSITE" id="PS01124">
    <property type="entry name" value="HTH_ARAC_FAMILY_2"/>
    <property type="match status" value="1"/>
</dbReference>
<keyword evidence="6" id="KW-1185">Reference proteome</keyword>
<dbReference type="EMBL" id="BJYG01000043">
    <property type="protein sequence ID" value="GEN64480.1"/>
    <property type="molecule type" value="Genomic_DNA"/>
</dbReference>
<dbReference type="SMART" id="SM00342">
    <property type="entry name" value="HTH_ARAC"/>
    <property type="match status" value="1"/>
</dbReference>
<dbReference type="Pfam" id="PF12852">
    <property type="entry name" value="Cupin_6"/>
    <property type="match status" value="1"/>
</dbReference>
<name>A0A511XNF2_9PROT</name>
<dbReference type="Gene3D" id="1.10.10.60">
    <property type="entry name" value="Homeodomain-like"/>
    <property type="match status" value="2"/>
</dbReference>
<dbReference type="PROSITE" id="PS00041">
    <property type="entry name" value="HTH_ARAC_FAMILY_1"/>
    <property type="match status" value="2"/>
</dbReference>
<evidence type="ECO:0000313" key="6">
    <source>
        <dbReference type="Proteomes" id="UP000321746"/>
    </source>
</evidence>
<dbReference type="Proteomes" id="UP000321746">
    <property type="component" value="Unassembled WGS sequence"/>
</dbReference>
<accession>A0A511XNF2</accession>
<comment type="caution">
    <text evidence="5">The sequence shown here is derived from an EMBL/GenBank/DDBJ whole genome shotgun (WGS) entry which is preliminary data.</text>
</comment>
<evidence type="ECO:0000256" key="2">
    <source>
        <dbReference type="ARBA" id="ARBA00023125"/>
    </source>
</evidence>
<dbReference type="InterPro" id="IPR032783">
    <property type="entry name" value="AraC_lig"/>
</dbReference>
<sequence>MSDPLGEIVSLLRPRITFTKIASGAGPWRLRKESDGHLFYCAVVTGGCRLQVDGHEALTLGLNDFVLMPAAENFTMNSLHPGVEDMKLSEPNRLANGEYWLGTSGQSANVRTLVGQCTFASPDAALLLSLMPDVVHVKGEQRLATLVALLGEEARAGKPAQNVVLAHLLEVMLIEAFRSSAEIGVSPGLLRGLTDERLAIAIRRMHQSPGRNWTINELAREAGLSRSSFFAQFSRAVGVSPMAYLLHWRMALAREHLRRGDSTVAEVAVRVGYRSASSFSVAFARHVGMPPAHYARQVVNDFVV</sequence>
<evidence type="ECO:0000256" key="1">
    <source>
        <dbReference type="ARBA" id="ARBA00023015"/>
    </source>
</evidence>
<dbReference type="GO" id="GO:0043565">
    <property type="term" value="F:sequence-specific DNA binding"/>
    <property type="evidence" value="ECO:0007669"/>
    <property type="project" value="InterPro"/>
</dbReference>